<organism evidence="2 3">
    <name type="scientific">Rhodovulum sulfidophilum</name>
    <name type="common">Rhodobacter sulfidophilus</name>
    <dbReference type="NCBI Taxonomy" id="35806"/>
    <lineage>
        <taxon>Bacteria</taxon>
        <taxon>Pseudomonadati</taxon>
        <taxon>Pseudomonadota</taxon>
        <taxon>Alphaproteobacteria</taxon>
        <taxon>Rhodobacterales</taxon>
        <taxon>Paracoccaceae</taxon>
        <taxon>Rhodovulum</taxon>
    </lineage>
</organism>
<evidence type="ECO:0000259" key="1">
    <source>
        <dbReference type="Pfam" id="PF02036"/>
    </source>
</evidence>
<dbReference type="Proteomes" id="UP000249185">
    <property type="component" value="Unassembled WGS sequence"/>
</dbReference>
<reference evidence="2 3" key="1">
    <citation type="submission" date="2017-08" db="EMBL/GenBank/DDBJ databases">
        <title>Infants hospitalized years apart are colonized by the same room-sourced microbial strains.</title>
        <authorList>
            <person name="Brooks B."/>
            <person name="Olm M.R."/>
            <person name="Firek B.A."/>
            <person name="Baker R."/>
            <person name="Thomas B.C."/>
            <person name="Morowitz M.J."/>
            <person name="Banfield J.F."/>
        </authorList>
    </citation>
    <scope>NUCLEOTIDE SEQUENCE [LARGE SCALE GENOMIC DNA]</scope>
    <source>
        <strain evidence="2">S2_005_002_R2_34</strain>
    </source>
</reference>
<dbReference type="Gene3D" id="3.30.1050.10">
    <property type="entry name" value="SCP2 sterol-binding domain"/>
    <property type="match status" value="1"/>
</dbReference>
<evidence type="ECO:0000313" key="3">
    <source>
        <dbReference type="Proteomes" id="UP000249185"/>
    </source>
</evidence>
<dbReference type="AlphaFoldDB" id="A0A2W5QBY2"/>
<dbReference type="EMBL" id="QFPW01000001">
    <property type="protein sequence ID" value="PZQ52273.1"/>
    <property type="molecule type" value="Genomic_DNA"/>
</dbReference>
<gene>
    <name evidence="2" type="ORF">DI556_01015</name>
</gene>
<dbReference type="InterPro" id="IPR036527">
    <property type="entry name" value="SCP2_sterol-bd_dom_sf"/>
</dbReference>
<dbReference type="PANTHER" id="PTHR10094">
    <property type="entry name" value="STEROL CARRIER PROTEIN 2 SCP-2 FAMILY PROTEIN"/>
    <property type="match status" value="1"/>
</dbReference>
<dbReference type="Pfam" id="PF02036">
    <property type="entry name" value="SCP2"/>
    <property type="match status" value="1"/>
</dbReference>
<dbReference type="SUPFAM" id="SSF55718">
    <property type="entry name" value="SCP-like"/>
    <property type="match status" value="1"/>
</dbReference>
<comment type="caution">
    <text evidence="2">The sequence shown here is derived from an EMBL/GenBank/DDBJ whole genome shotgun (WGS) entry which is preliminary data.</text>
</comment>
<sequence length="96" mass="9866">MSDVVDAAVKALSAKLAGATPDGSIKFLIEDEGAVRIDQTGVSADDSDADCVITASSTTFQDLLAGRLNPTAAFMTGKLRIEGDMGLAMRMGSLLS</sequence>
<evidence type="ECO:0000313" key="2">
    <source>
        <dbReference type="EMBL" id="PZQ52273.1"/>
    </source>
</evidence>
<dbReference type="PANTHER" id="PTHR10094:SF25">
    <property type="entry name" value="SCP2 STEROL-BINDING DOMAIN-CONTAINING PROTEIN 1"/>
    <property type="match status" value="1"/>
</dbReference>
<name>A0A2W5QBY2_RHOSU</name>
<feature type="domain" description="SCP2" evidence="1">
    <location>
        <begin position="23"/>
        <end position="95"/>
    </location>
</feature>
<dbReference type="InterPro" id="IPR003033">
    <property type="entry name" value="SCP2_sterol-bd_dom"/>
</dbReference>
<proteinExistence type="predicted"/>
<protein>
    <submittedName>
        <fullName evidence="2">Sterol carrier family protein</fullName>
    </submittedName>
</protein>
<dbReference type="GO" id="GO:0005829">
    <property type="term" value="C:cytosol"/>
    <property type="evidence" value="ECO:0007669"/>
    <property type="project" value="TreeGrafter"/>
</dbReference>
<accession>A0A2W5QBY2</accession>